<keyword evidence="2" id="KW-0963">Cytoplasm</keyword>
<dbReference type="GO" id="GO:0005814">
    <property type="term" value="C:centriole"/>
    <property type="evidence" value="ECO:0007669"/>
    <property type="project" value="TreeGrafter"/>
</dbReference>
<keyword evidence="5" id="KW-0812">Transmembrane</keyword>
<feature type="domain" description="ALMS motif" evidence="6">
    <location>
        <begin position="75"/>
        <end position="141"/>
    </location>
</feature>
<dbReference type="EMBL" id="WJEC01000087">
    <property type="protein sequence ID" value="KAF7485946.1"/>
    <property type="molecule type" value="Genomic_DNA"/>
</dbReference>
<keyword evidence="5" id="KW-1133">Transmembrane helix</keyword>
<organism evidence="7 8">
    <name type="scientific">Marmota monax</name>
    <name type="common">Woodchuck</name>
    <dbReference type="NCBI Taxonomy" id="9995"/>
    <lineage>
        <taxon>Eukaryota</taxon>
        <taxon>Metazoa</taxon>
        <taxon>Chordata</taxon>
        <taxon>Craniata</taxon>
        <taxon>Vertebrata</taxon>
        <taxon>Euteleostomi</taxon>
        <taxon>Mammalia</taxon>
        <taxon>Eutheria</taxon>
        <taxon>Euarchontoglires</taxon>
        <taxon>Glires</taxon>
        <taxon>Rodentia</taxon>
        <taxon>Sciuromorpha</taxon>
        <taxon>Sciuridae</taxon>
        <taxon>Xerinae</taxon>
        <taxon>Marmotini</taxon>
        <taxon>Marmota</taxon>
    </lineage>
</organism>
<dbReference type="Proteomes" id="UP000662637">
    <property type="component" value="Unassembled WGS sequence"/>
</dbReference>
<dbReference type="GO" id="GO:0046599">
    <property type="term" value="P:regulation of centriole replication"/>
    <property type="evidence" value="ECO:0007669"/>
    <property type="project" value="TreeGrafter"/>
</dbReference>
<evidence type="ECO:0000313" key="7">
    <source>
        <dbReference type="EMBL" id="KAF7485946.1"/>
    </source>
</evidence>
<dbReference type="GO" id="GO:0008017">
    <property type="term" value="F:microtubule binding"/>
    <property type="evidence" value="ECO:0007669"/>
    <property type="project" value="TreeGrafter"/>
</dbReference>
<protein>
    <recommendedName>
        <fullName evidence="6">ALMS motif domain-containing protein</fullName>
    </recommendedName>
</protein>
<evidence type="ECO:0000313" key="8">
    <source>
        <dbReference type="Proteomes" id="UP000662637"/>
    </source>
</evidence>
<evidence type="ECO:0000256" key="3">
    <source>
        <dbReference type="ARBA" id="ARBA00023212"/>
    </source>
</evidence>
<reference evidence="7" key="1">
    <citation type="submission" date="2020-08" db="EMBL/GenBank/DDBJ databases">
        <authorList>
            <person name="Shumante A."/>
            <person name="Zimin A.V."/>
            <person name="Puiu D."/>
            <person name="Salzberg S.L."/>
        </authorList>
    </citation>
    <scope>NUCLEOTIDE SEQUENCE</scope>
    <source>
        <strain evidence="7">WC2-LM</strain>
        <tissue evidence="7">Liver</tissue>
    </source>
</reference>
<dbReference type="AlphaFoldDB" id="A0A834QZL5"/>
<accession>A0A834QZL5</accession>
<evidence type="ECO:0000256" key="1">
    <source>
        <dbReference type="ARBA" id="ARBA00004300"/>
    </source>
</evidence>
<sequence>MGQSSMPREPLWSSGQGLEVGARDSRGVVGLLTCPGAQRPFCTGRDSLPALPPGGELLSPSHGHSLSRKAHFHLEALEAHRPQFISRSQERLRKLERMVQQRKAQQTEHPEQKPSRLPVRANKKQFTVPHPLSGEPQIAKHVSGPEVDSSLSTSTFVIFKPLPCCKLRQGMARSWGTRTVYPQLHKEQLGSGTDFSSAARTESQPQVGVCCLAVLCLLWAGWVVVSMLNGH</sequence>
<evidence type="ECO:0000256" key="5">
    <source>
        <dbReference type="SAM" id="Phobius"/>
    </source>
</evidence>
<dbReference type="GO" id="GO:0005813">
    <property type="term" value="C:centrosome"/>
    <property type="evidence" value="ECO:0007669"/>
    <property type="project" value="UniProtKB-SubCell"/>
</dbReference>
<keyword evidence="5" id="KW-0472">Membrane</keyword>
<proteinExistence type="predicted"/>
<dbReference type="PANTHER" id="PTHR21553:SF24">
    <property type="entry name" value="(E2-INDEPENDENT) E3 UBIQUITIN-CONJUGATING ENZYME FATS"/>
    <property type="match status" value="1"/>
</dbReference>
<name>A0A834QZL5_MARMO</name>
<evidence type="ECO:0000256" key="2">
    <source>
        <dbReference type="ARBA" id="ARBA00022490"/>
    </source>
</evidence>
<evidence type="ECO:0000256" key="4">
    <source>
        <dbReference type="SAM" id="MobiDB-lite"/>
    </source>
</evidence>
<dbReference type="Pfam" id="PF15309">
    <property type="entry name" value="ALMS_motif"/>
    <property type="match status" value="1"/>
</dbReference>
<feature type="transmembrane region" description="Helical" evidence="5">
    <location>
        <begin position="207"/>
        <end position="228"/>
    </location>
</feature>
<keyword evidence="3" id="KW-0206">Cytoskeleton</keyword>
<feature type="region of interest" description="Disordered" evidence="4">
    <location>
        <begin position="98"/>
        <end position="117"/>
    </location>
</feature>
<feature type="compositionally biased region" description="Basic and acidic residues" evidence="4">
    <location>
        <begin position="98"/>
        <end position="114"/>
    </location>
</feature>
<dbReference type="GO" id="GO:0005829">
    <property type="term" value="C:cytosol"/>
    <property type="evidence" value="ECO:0007669"/>
    <property type="project" value="TreeGrafter"/>
</dbReference>
<dbReference type="InterPro" id="IPR029299">
    <property type="entry name" value="ALMS_motif"/>
</dbReference>
<comment type="subcellular location">
    <subcellularLocation>
        <location evidence="1">Cytoplasm</location>
        <location evidence="1">Cytoskeleton</location>
        <location evidence="1">Microtubule organizing center</location>
        <location evidence="1">Centrosome</location>
    </subcellularLocation>
</comment>
<gene>
    <name evidence="7" type="ORF">GHT09_002331</name>
</gene>
<comment type="caution">
    <text evidence="7">The sequence shown here is derived from an EMBL/GenBank/DDBJ whole genome shotgun (WGS) entry which is preliminary data.</text>
</comment>
<dbReference type="PANTHER" id="PTHR21553">
    <property type="entry name" value="ALMS1-RELATED"/>
    <property type="match status" value="1"/>
</dbReference>
<evidence type="ECO:0000259" key="6">
    <source>
        <dbReference type="Pfam" id="PF15309"/>
    </source>
</evidence>